<keyword evidence="1" id="KW-0472">Membrane</keyword>
<protein>
    <submittedName>
        <fullName evidence="2">Putative membrane protein</fullName>
    </submittedName>
</protein>
<proteinExistence type="predicted"/>
<sequence>MWILIGVQLFIVLLLFTLGWAIRKMEANWLIPGFSTRSEEEQQQLIENGYPQKIGTLLIATAAGMAILLPLNFTPFKYVMEVQFGFMFIFLLGGFIYPIPTKDPHFKESEGQSPMSKWEMNVGWR</sequence>
<reference evidence="2 3" key="1">
    <citation type="journal article" date="2015" name="BMC Genomics">
        <title>Transcriptome analysis of thermophilic methylotrophic Bacillus methanolicus MGA3 using RNA-sequencing provides detailed insights into its previously uncharted transcriptional landscape.</title>
        <authorList>
            <person name="Irla M."/>
            <person name="Neshat A."/>
            <person name="Brautaset T."/>
            <person name="Ruckert C."/>
            <person name="Kalinowski J."/>
            <person name="Wendisch V.F."/>
        </authorList>
    </citation>
    <scope>NUCLEOTIDE SEQUENCE [LARGE SCALE GENOMIC DNA]</scope>
    <source>
        <strain evidence="3">MGA3 / ATCC 53907</strain>
    </source>
</reference>
<accession>I3E362</accession>
<dbReference type="AlphaFoldDB" id="I3E362"/>
<evidence type="ECO:0000256" key="1">
    <source>
        <dbReference type="SAM" id="Phobius"/>
    </source>
</evidence>
<keyword evidence="3" id="KW-1185">Reference proteome</keyword>
<gene>
    <name evidence="2" type="ORF">BMMGA3_02545</name>
</gene>
<dbReference type="OrthoDB" id="2082701at2"/>
<evidence type="ECO:0000313" key="3">
    <source>
        <dbReference type="Proteomes" id="UP000027602"/>
    </source>
</evidence>
<feature type="transmembrane region" description="Helical" evidence="1">
    <location>
        <begin position="54"/>
        <end position="71"/>
    </location>
</feature>
<dbReference type="KEGG" id="bmet:BMMGA3_02545"/>
<evidence type="ECO:0000313" key="2">
    <source>
        <dbReference type="EMBL" id="AIE58973.1"/>
    </source>
</evidence>
<dbReference type="Proteomes" id="UP000027602">
    <property type="component" value="Chromosome"/>
</dbReference>
<dbReference type="Pfam" id="PF12650">
    <property type="entry name" value="DUF3784"/>
    <property type="match status" value="1"/>
</dbReference>
<dbReference type="RefSeq" id="WP_003348093.1">
    <property type="nucleotide sequence ID" value="NZ_ADWW01000003.1"/>
</dbReference>
<dbReference type="EMBL" id="CP007739">
    <property type="protein sequence ID" value="AIE58973.1"/>
    <property type="molecule type" value="Genomic_DNA"/>
</dbReference>
<feature type="transmembrane region" description="Helical" evidence="1">
    <location>
        <begin position="78"/>
        <end position="99"/>
    </location>
</feature>
<dbReference type="eggNOG" id="ENOG5030XBB">
    <property type="taxonomic scope" value="Bacteria"/>
</dbReference>
<dbReference type="HOGENOM" id="CLU_1988179_0_0_9"/>
<organism evidence="2 3">
    <name type="scientific">Bacillus methanolicus (strain MGA3 / ATCC 53907)</name>
    <dbReference type="NCBI Taxonomy" id="796606"/>
    <lineage>
        <taxon>Bacteria</taxon>
        <taxon>Bacillati</taxon>
        <taxon>Bacillota</taxon>
        <taxon>Bacilli</taxon>
        <taxon>Bacillales</taxon>
        <taxon>Bacillaceae</taxon>
        <taxon>Bacillus</taxon>
    </lineage>
</organism>
<name>I3E362_BACMM</name>
<keyword evidence="1" id="KW-0812">Transmembrane</keyword>
<dbReference type="InterPro" id="IPR017259">
    <property type="entry name" value="UCP037672"/>
</dbReference>
<keyword evidence="1" id="KW-1133">Transmembrane helix</keyword>